<dbReference type="InterPro" id="IPR051120">
    <property type="entry name" value="ABC_AA/LPS_Transport"/>
</dbReference>
<proteinExistence type="predicted"/>
<dbReference type="FunFam" id="3.40.50.300:FF:000151">
    <property type="entry name" value="Lipopolysaccharide ABC transporter ATP-binding protein"/>
    <property type="match status" value="1"/>
</dbReference>
<dbReference type="EMBL" id="CP003426">
    <property type="protein sequence ID" value="AFI31253.1"/>
    <property type="molecule type" value="Genomic_DNA"/>
</dbReference>
<reference evidence="6" key="2">
    <citation type="submission" date="2012-03" db="EMBL/GenBank/DDBJ databases">
        <title>Complete genome sequence of Borrelia crocidurae.</title>
        <authorList>
            <person name="Elbir H."/>
            <person name="Gimenez G."/>
            <person name="Robert C."/>
            <person name="Raoult D."/>
            <person name="Drancourt M."/>
        </authorList>
    </citation>
    <scope>NUCLEOTIDE SEQUENCE [LARGE SCALE GENOMIC DNA]</scope>
    <source>
        <strain evidence="6">Achema</strain>
    </source>
</reference>
<dbReference type="PATRIC" id="fig|1155096.3.peg.491"/>
<dbReference type="Proteomes" id="UP000005212">
    <property type="component" value="Chromosome"/>
</dbReference>
<dbReference type="SMART" id="SM00382">
    <property type="entry name" value="AAA"/>
    <property type="match status" value="1"/>
</dbReference>
<evidence type="ECO:0000256" key="1">
    <source>
        <dbReference type="ARBA" id="ARBA00022448"/>
    </source>
</evidence>
<keyword evidence="3 5" id="KW-0067">ATP-binding</keyword>
<dbReference type="PROSITE" id="PS50893">
    <property type="entry name" value="ABC_TRANSPORTER_2"/>
    <property type="match status" value="1"/>
</dbReference>
<dbReference type="CDD" id="cd03218">
    <property type="entry name" value="ABC_YhbG"/>
    <property type="match status" value="1"/>
</dbReference>
<evidence type="ECO:0000256" key="2">
    <source>
        <dbReference type="ARBA" id="ARBA00022741"/>
    </source>
</evidence>
<protein>
    <submittedName>
        <fullName evidence="5">ABC transporter, ATP-binding protein</fullName>
    </submittedName>
</protein>
<feature type="domain" description="ABC transporter" evidence="4">
    <location>
        <begin position="36"/>
        <end position="269"/>
    </location>
</feature>
<accession>I0FCP7</accession>
<dbReference type="AlphaFoldDB" id="I0FCP7"/>
<dbReference type="InterPro" id="IPR003439">
    <property type="entry name" value="ABC_transporter-like_ATP-bd"/>
</dbReference>
<dbReference type="GO" id="GO:0055085">
    <property type="term" value="P:transmembrane transport"/>
    <property type="evidence" value="ECO:0007669"/>
    <property type="project" value="InterPro"/>
</dbReference>
<keyword evidence="2" id="KW-0547">Nucleotide-binding</keyword>
<dbReference type="KEGG" id="bcw:Q7M_474"/>
<evidence type="ECO:0000313" key="5">
    <source>
        <dbReference type="EMBL" id="AFI31253.1"/>
    </source>
</evidence>
<evidence type="ECO:0000259" key="4">
    <source>
        <dbReference type="PROSITE" id="PS50893"/>
    </source>
</evidence>
<dbReference type="Gene3D" id="3.40.50.300">
    <property type="entry name" value="P-loop containing nucleotide triphosphate hydrolases"/>
    <property type="match status" value="1"/>
</dbReference>
<dbReference type="NCBIfam" id="TIGR04406">
    <property type="entry name" value="LPS_export_lptB"/>
    <property type="match status" value="1"/>
</dbReference>
<dbReference type="GO" id="GO:0043190">
    <property type="term" value="C:ATP-binding cassette (ABC) transporter complex"/>
    <property type="evidence" value="ECO:0007669"/>
    <property type="project" value="InterPro"/>
</dbReference>
<dbReference type="InterPro" id="IPR027417">
    <property type="entry name" value="P-loop_NTPase"/>
</dbReference>
<sequence>MKVNLLKWRKIFLHKKNRIESIKEKLSLNAVTDIVLKADSIVKKYGEKVAVNGVTIDVHRGEVVGLLGPNGAGKTTTFYTIVGFIKANGGRVLINNHDVSKLNMYERARLGIVYLPQEPSIFRELTVEDNILVALERREDLSQAERKIELVNLLKDFEIKRIQYQKAYTLSGGERRRTEIARALAVSPYFLLLDEPFAGIDPIAIGDIKDIIRILKSKNIGVLITDHNVRDAFDIIDRAYIIYQGQVLDSGNVDYIINSEKAKKLYLGEEFRL</sequence>
<evidence type="ECO:0000313" key="6">
    <source>
        <dbReference type="Proteomes" id="UP000005212"/>
    </source>
</evidence>
<dbReference type="InterPro" id="IPR003593">
    <property type="entry name" value="AAA+_ATPase"/>
</dbReference>
<evidence type="ECO:0000256" key="3">
    <source>
        <dbReference type="ARBA" id="ARBA00022840"/>
    </source>
</evidence>
<dbReference type="Pfam" id="PF00005">
    <property type="entry name" value="ABC_tran"/>
    <property type="match status" value="1"/>
</dbReference>
<dbReference type="SUPFAM" id="SSF52540">
    <property type="entry name" value="P-loop containing nucleoside triphosphate hydrolases"/>
    <property type="match status" value="1"/>
</dbReference>
<keyword evidence="1" id="KW-0813">Transport</keyword>
<dbReference type="HOGENOM" id="CLU_000604_1_2_12"/>
<dbReference type="PANTHER" id="PTHR45772">
    <property type="entry name" value="CONSERVED COMPONENT OF ABC TRANSPORTER FOR NATURAL AMINO ACIDS-RELATED"/>
    <property type="match status" value="1"/>
</dbReference>
<organism evidence="5 6">
    <name type="scientific">Borrelia crocidurae (strain Achema)</name>
    <dbReference type="NCBI Taxonomy" id="1155096"/>
    <lineage>
        <taxon>Bacteria</taxon>
        <taxon>Pseudomonadati</taxon>
        <taxon>Spirochaetota</taxon>
        <taxon>Spirochaetia</taxon>
        <taxon>Spirochaetales</taxon>
        <taxon>Borreliaceae</taxon>
        <taxon>Borrelia</taxon>
    </lineage>
</organism>
<gene>
    <name evidence="5" type="ordered locus">Q7M_474</name>
</gene>
<dbReference type="GO" id="GO:0005524">
    <property type="term" value="F:ATP binding"/>
    <property type="evidence" value="ECO:0007669"/>
    <property type="project" value="UniProtKB-KW"/>
</dbReference>
<dbReference type="GO" id="GO:0016887">
    <property type="term" value="F:ATP hydrolysis activity"/>
    <property type="evidence" value="ECO:0007669"/>
    <property type="project" value="InterPro"/>
</dbReference>
<dbReference type="PANTHER" id="PTHR45772:SF10">
    <property type="entry name" value="LIPOPOLYSACCHARIDE EXPORT SYSTEM ATP-BINDING PROTEIN LPTB"/>
    <property type="match status" value="1"/>
</dbReference>
<reference evidence="5 6" key="1">
    <citation type="journal article" date="2012" name="J. Bacteriol.">
        <title>Complete Genome Sequence of Borrelia crocidurae.</title>
        <authorList>
            <person name="Elbir H."/>
            <person name="Gimenez G."/>
            <person name="Robert C."/>
            <person name="Bergstrom S."/>
            <person name="Cutler S."/>
            <person name="Raoult D."/>
            <person name="Drancourt M."/>
        </authorList>
    </citation>
    <scope>NUCLEOTIDE SEQUENCE [LARGE SCALE GENOMIC DNA]</scope>
    <source>
        <strain evidence="5 6">Achema</strain>
    </source>
</reference>
<name>I0FCP7_BORCA</name>
<dbReference type="InterPro" id="IPR030921">
    <property type="entry name" value="LPS_export_LptB"/>
</dbReference>